<dbReference type="InterPro" id="IPR029344">
    <property type="entry name" value="SLBP_RNA_bind"/>
</dbReference>
<name>A0A914DZ02_9BILA</name>
<feature type="compositionally biased region" description="Polar residues" evidence="3">
    <location>
        <begin position="1"/>
        <end position="24"/>
    </location>
</feature>
<evidence type="ECO:0000259" key="4">
    <source>
        <dbReference type="Pfam" id="PF15247"/>
    </source>
</evidence>
<sequence>MSGNSEKTYSHLQPLTSTPITQKDATVEPFSPPRPMLDFDNFELPASRSWIEMADEEEALYKQYELENSGAKEGLTVAKEKETSPPMFDFVNFELPASRSWIEMADEEEALYKQYELKNSGIEEEPTVAKEKEEMLTVEKLKQPSVEFVDEILAGEQRSEDEYEFGYTENCTKMKSAKEVVEKSSAEDRIEEMAKKKSRKPFMPIKNSDTVPKFARRMDFTTSALSRKRKMDEYASPNDGKRSMRSNSTSSIRIENLLPNPEPKDGWVEPTKGWCYDEKTQERRLKEILKAKEKPIYQRYISDVPKMARKKTDPKTPNRFVNSSRRNWDRQVSIWKKSLYDYYGEEPSPSCAGSICGSESESETDDLKSDGASDASLKTIDFNSSASSVKTPDSKTSVLTNDSTPKSTRNANMVLSTPDQMASLLGHFDMDTRRFLSDEESTLKECTLKAQNQVAADHKLDGPLDFSHLNQEIKNESLEKISIYNI</sequence>
<dbReference type="Proteomes" id="UP000887540">
    <property type="component" value="Unplaced"/>
</dbReference>
<comment type="similarity">
    <text evidence="1">Belongs to the SLBP family.</text>
</comment>
<organism evidence="5 6">
    <name type="scientific">Acrobeloides nanus</name>
    <dbReference type="NCBI Taxonomy" id="290746"/>
    <lineage>
        <taxon>Eukaryota</taxon>
        <taxon>Metazoa</taxon>
        <taxon>Ecdysozoa</taxon>
        <taxon>Nematoda</taxon>
        <taxon>Chromadorea</taxon>
        <taxon>Rhabditida</taxon>
        <taxon>Tylenchina</taxon>
        <taxon>Cephalobomorpha</taxon>
        <taxon>Cephaloboidea</taxon>
        <taxon>Cephalobidae</taxon>
        <taxon>Acrobeloides</taxon>
    </lineage>
</organism>
<reference evidence="6" key="1">
    <citation type="submission" date="2022-11" db="UniProtKB">
        <authorList>
            <consortium name="WormBaseParasite"/>
        </authorList>
    </citation>
    <scope>IDENTIFICATION</scope>
</reference>
<keyword evidence="2" id="KW-0694">RNA-binding</keyword>
<evidence type="ECO:0000256" key="3">
    <source>
        <dbReference type="SAM" id="MobiDB-lite"/>
    </source>
</evidence>
<evidence type="ECO:0000256" key="2">
    <source>
        <dbReference type="ARBA" id="ARBA00022884"/>
    </source>
</evidence>
<feature type="region of interest" description="Disordered" evidence="3">
    <location>
        <begin position="183"/>
        <end position="208"/>
    </location>
</feature>
<dbReference type="GO" id="GO:0006398">
    <property type="term" value="P:mRNA 3'-end processing by stem-loop binding and cleavage"/>
    <property type="evidence" value="ECO:0007669"/>
    <property type="project" value="TreeGrafter"/>
</dbReference>
<dbReference type="GO" id="GO:0003729">
    <property type="term" value="F:mRNA binding"/>
    <property type="evidence" value="ECO:0007669"/>
    <property type="project" value="InterPro"/>
</dbReference>
<feature type="domain" description="Histone RNA hairpin-binding protein RNA-binding" evidence="4">
    <location>
        <begin position="277"/>
        <end position="342"/>
    </location>
</feature>
<evidence type="ECO:0000313" key="5">
    <source>
        <dbReference type="Proteomes" id="UP000887540"/>
    </source>
</evidence>
<dbReference type="InterPro" id="IPR038294">
    <property type="entry name" value="SLBP_RNA_bind_sf"/>
</dbReference>
<proteinExistence type="inferred from homology"/>
<feature type="region of interest" description="Disordered" evidence="3">
    <location>
        <begin position="220"/>
        <end position="272"/>
    </location>
</feature>
<evidence type="ECO:0000313" key="6">
    <source>
        <dbReference type="WBParaSite" id="ACRNAN_scaffold4564.g19641.t1"/>
    </source>
</evidence>
<dbReference type="GO" id="GO:0051028">
    <property type="term" value="P:mRNA transport"/>
    <property type="evidence" value="ECO:0007669"/>
    <property type="project" value="TreeGrafter"/>
</dbReference>
<dbReference type="Gene3D" id="1.10.8.1120">
    <property type="entry name" value="Histone RNA hairpin-binding protein RNA-binding domain"/>
    <property type="match status" value="1"/>
</dbReference>
<dbReference type="GO" id="GO:0005737">
    <property type="term" value="C:cytoplasm"/>
    <property type="evidence" value="ECO:0007669"/>
    <property type="project" value="TreeGrafter"/>
</dbReference>
<dbReference type="InterPro" id="IPR026502">
    <property type="entry name" value="SLBP1/SLBP2"/>
</dbReference>
<dbReference type="AlphaFoldDB" id="A0A914DZ02"/>
<feature type="region of interest" description="Disordered" evidence="3">
    <location>
        <begin position="1"/>
        <end position="36"/>
    </location>
</feature>
<dbReference type="PANTHER" id="PTHR17408:SF0">
    <property type="entry name" value="HISTONE RNA HAIRPIN-BINDING PROTEIN"/>
    <property type="match status" value="1"/>
</dbReference>
<feature type="region of interest" description="Disordered" evidence="3">
    <location>
        <begin position="385"/>
        <end position="411"/>
    </location>
</feature>
<dbReference type="GO" id="GO:0071204">
    <property type="term" value="C:histone pre-mRNA 3'end processing complex"/>
    <property type="evidence" value="ECO:0007669"/>
    <property type="project" value="TreeGrafter"/>
</dbReference>
<protein>
    <submittedName>
        <fullName evidence="6">Histone RNA hairpin-binding protein RNA-binding domain-containing protein</fullName>
    </submittedName>
</protein>
<feature type="compositionally biased region" description="Basic and acidic residues" evidence="3">
    <location>
        <begin position="183"/>
        <end position="195"/>
    </location>
</feature>
<feature type="region of interest" description="Disordered" evidence="3">
    <location>
        <begin position="347"/>
        <end position="372"/>
    </location>
</feature>
<dbReference type="WBParaSite" id="ACRNAN_scaffold4564.g19641.t1">
    <property type="protein sequence ID" value="ACRNAN_scaffold4564.g19641.t1"/>
    <property type="gene ID" value="ACRNAN_scaffold4564.g19641"/>
</dbReference>
<dbReference type="PANTHER" id="PTHR17408">
    <property type="entry name" value="HISTONE RNA HAIRPIN-BINDING PROTEIN"/>
    <property type="match status" value="1"/>
</dbReference>
<keyword evidence="5" id="KW-1185">Reference proteome</keyword>
<dbReference type="GO" id="GO:0071207">
    <property type="term" value="F:histone pre-mRNA stem-loop binding"/>
    <property type="evidence" value="ECO:0007669"/>
    <property type="project" value="TreeGrafter"/>
</dbReference>
<dbReference type="Pfam" id="PF15247">
    <property type="entry name" value="SLBP_RNA_bind"/>
    <property type="match status" value="1"/>
</dbReference>
<evidence type="ECO:0000256" key="1">
    <source>
        <dbReference type="ARBA" id="ARBA00006151"/>
    </source>
</evidence>
<accession>A0A914DZ02</accession>